<dbReference type="AlphaFoldDB" id="A0A9P7K1S4"/>
<reference evidence="1" key="1">
    <citation type="submission" date="2021-02" db="EMBL/GenBank/DDBJ databases">
        <authorList>
            <person name="Nieuwenhuis M."/>
            <person name="Van De Peppel L.J.J."/>
        </authorList>
    </citation>
    <scope>NUCLEOTIDE SEQUENCE</scope>
    <source>
        <strain evidence="1">D49</strain>
    </source>
</reference>
<feature type="non-terminal residue" evidence="1">
    <location>
        <position position="92"/>
    </location>
</feature>
<dbReference type="Proteomes" id="UP000717328">
    <property type="component" value="Unassembled WGS sequence"/>
</dbReference>
<keyword evidence="2" id="KW-1185">Reference proteome</keyword>
<evidence type="ECO:0000313" key="1">
    <source>
        <dbReference type="EMBL" id="KAG5633373.1"/>
    </source>
</evidence>
<reference evidence="1" key="2">
    <citation type="submission" date="2021-10" db="EMBL/GenBank/DDBJ databases">
        <title>Phylogenomics reveals ancestral predisposition of the termite-cultivated fungus Termitomyces towards a domesticated lifestyle.</title>
        <authorList>
            <person name="Auxier B."/>
            <person name="Grum-Grzhimaylo A."/>
            <person name="Cardenas M.E."/>
            <person name="Lodge J.D."/>
            <person name="Laessoe T."/>
            <person name="Pedersen O."/>
            <person name="Smith M.E."/>
            <person name="Kuyper T.W."/>
            <person name="Franco-Molano E.A."/>
            <person name="Baroni T.J."/>
            <person name="Aanen D.K."/>
        </authorList>
    </citation>
    <scope>NUCLEOTIDE SEQUENCE</scope>
    <source>
        <strain evidence="1">D49</strain>
    </source>
</reference>
<evidence type="ECO:0000313" key="2">
    <source>
        <dbReference type="Proteomes" id="UP000717328"/>
    </source>
</evidence>
<sequence length="92" mass="10095">MRCVKLGDRVKVISGKLKGALSIIQGLANGEADIKLEDVRICATIPLDALSKDLRIGDDVAVISSPHVGLRRWIVWVKAKMLKIYVSKLAKE</sequence>
<accession>A0A9P7K1S4</accession>
<proteinExistence type="predicted"/>
<organism evidence="1 2">
    <name type="scientific">Sphagnurus paluster</name>
    <dbReference type="NCBI Taxonomy" id="117069"/>
    <lineage>
        <taxon>Eukaryota</taxon>
        <taxon>Fungi</taxon>
        <taxon>Dikarya</taxon>
        <taxon>Basidiomycota</taxon>
        <taxon>Agaricomycotina</taxon>
        <taxon>Agaricomycetes</taxon>
        <taxon>Agaricomycetidae</taxon>
        <taxon>Agaricales</taxon>
        <taxon>Tricholomatineae</taxon>
        <taxon>Lyophyllaceae</taxon>
        <taxon>Sphagnurus</taxon>
    </lineage>
</organism>
<gene>
    <name evidence="1" type="ORF">H0H81_008372</name>
</gene>
<protein>
    <submittedName>
        <fullName evidence="1">Uncharacterized protein</fullName>
    </submittedName>
</protein>
<name>A0A9P7K1S4_9AGAR</name>
<dbReference type="EMBL" id="JABCKI010008030">
    <property type="protein sequence ID" value="KAG5633373.1"/>
    <property type="molecule type" value="Genomic_DNA"/>
</dbReference>
<comment type="caution">
    <text evidence="1">The sequence shown here is derived from an EMBL/GenBank/DDBJ whole genome shotgun (WGS) entry which is preliminary data.</text>
</comment>